<proteinExistence type="predicted"/>
<feature type="compositionally biased region" description="Low complexity" evidence="1">
    <location>
        <begin position="386"/>
        <end position="401"/>
    </location>
</feature>
<reference evidence="2 3" key="1">
    <citation type="journal article" date="2024" name="G3 (Bethesda)">
        <title>Genome assembly of Hibiscus sabdariffa L. provides insights into metabolisms of medicinal natural products.</title>
        <authorList>
            <person name="Kim T."/>
        </authorList>
    </citation>
    <scope>NUCLEOTIDE SEQUENCE [LARGE SCALE GENOMIC DNA]</scope>
    <source>
        <strain evidence="2">TK-2024</strain>
        <tissue evidence="2">Old leaves</tissue>
    </source>
</reference>
<feature type="region of interest" description="Disordered" evidence="1">
    <location>
        <begin position="192"/>
        <end position="228"/>
    </location>
</feature>
<feature type="compositionally biased region" description="Basic and acidic residues" evidence="1">
    <location>
        <begin position="216"/>
        <end position="228"/>
    </location>
</feature>
<dbReference type="PANTHER" id="PTHR33167:SF4">
    <property type="entry name" value="TRANSCRIPTION FACTOR, PUTATIVE (DUF863)-RELATED"/>
    <property type="match status" value="1"/>
</dbReference>
<organism evidence="2 3">
    <name type="scientific">Hibiscus sabdariffa</name>
    <name type="common">roselle</name>
    <dbReference type="NCBI Taxonomy" id="183260"/>
    <lineage>
        <taxon>Eukaryota</taxon>
        <taxon>Viridiplantae</taxon>
        <taxon>Streptophyta</taxon>
        <taxon>Embryophyta</taxon>
        <taxon>Tracheophyta</taxon>
        <taxon>Spermatophyta</taxon>
        <taxon>Magnoliopsida</taxon>
        <taxon>eudicotyledons</taxon>
        <taxon>Gunneridae</taxon>
        <taxon>Pentapetalae</taxon>
        <taxon>rosids</taxon>
        <taxon>malvids</taxon>
        <taxon>Malvales</taxon>
        <taxon>Malvaceae</taxon>
        <taxon>Malvoideae</taxon>
        <taxon>Hibiscus</taxon>
    </lineage>
</organism>
<evidence type="ECO:0000256" key="1">
    <source>
        <dbReference type="SAM" id="MobiDB-lite"/>
    </source>
</evidence>
<dbReference type="Proteomes" id="UP001472677">
    <property type="component" value="Unassembled WGS sequence"/>
</dbReference>
<dbReference type="PANTHER" id="PTHR33167">
    <property type="entry name" value="TRANSCRIPTION FACTOR, PUTATIVE (DUF863)-RELATED"/>
    <property type="match status" value="1"/>
</dbReference>
<gene>
    <name evidence="2" type="ORF">V6N12_005923</name>
</gene>
<comment type="caution">
    <text evidence="2">The sequence shown here is derived from an EMBL/GenBank/DDBJ whole genome shotgun (WGS) entry which is preliminary data.</text>
</comment>
<keyword evidence="3" id="KW-1185">Reference proteome</keyword>
<evidence type="ECO:0000313" key="2">
    <source>
        <dbReference type="EMBL" id="KAK8567327.1"/>
    </source>
</evidence>
<protein>
    <submittedName>
        <fullName evidence="2">Uncharacterized protein</fullName>
    </submittedName>
</protein>
<accession>A0ABR2EX26</accession>
<evidence type="ECO:0000313" key="3">
    <source>
        <dbReference type="Proteomes" id="UP001472677"/>
    </source>
</evidence>
<sequence length="1057" mass="116184">MRDLNEDSNSCSWPLYYRDKTLTNGQYYNSFFPKAVADSYPQHDKDRLKRKMLEHEAIFQNQVSELHRLYRIQRDLMVEVKSKELHKNQIPIESSLPSSLLAPQLKTEVCNWHIPNFSVANSVSGRPLISGVEDTLSPLSSVKGSSIQAGPFLSPNGVNSKDAQVLECRPTKVRRKMFDLQLPADKYVDTEEAEDFQDDTTSGMSSYLPNGNGKMGLDRGGKQDASRSDACLRGKNSLADLNEPIQIDESDGSTYSHFVGHDAYHGGCEPSAKPKSEPLGLPKDISVNSHHQSDNRSINDMHVGNNEHARGFFSHVLEAGHGRSNSTFISQSFQPQKLSSLYQQAHGLFNKAHDPPMFSLSDQSKAGLSRERMLHLEVSGRNRKISNNSNPESNTTSNVPSLGPFASSGPVNLWSHSVSSSEKPSSSLNQKSMSIQARPLFNSSGPYSKNSVISPHCNGNFGDKWPTSSNSRLNPVFGRELPNQNGFHYESSSGSKELAMHFLSTSYDYANGGAVGKGVFEQFSANGSTKPYNCSNVGDMKSTIDVNLNVVLSKSSSNELVSLRGPQIDGGRKHENHLPGLPWLRAKPACKNEGISAGMDLNVGELCFSQSSPQKSTKKDEIGNGFGQIFTQNLKSVSSSNNANASRNEISECLRDEKILGIPIFEKPYVSKNESSFTSQYASAPWPSEGEGEKKRINRLLDINLPGDVIVDASQDIVAENSAIEKEADKNLSSFRHQIDLNSCADEDEASFILNVPSTSMRMTGGIIDLEAPFVPEPEDAIHGEELSAKADLTLEPVAQSQDECLQHELMKSAAEAIVAISASIQHIPLDDVSCSSSETSMTDPLNWFVETVSSFGEDLESKLEALSRNKDGGREESSLEEIDYFESMILNLAETKEEDYMPKPLVPENFEVEETGTTSLLTTGTRKGQGRRGRQRRDFQRDILPGLVSLSRHEVTQDIQTFGGLMRATGHSWQSGLTRRSSNRGICGRGRRRSITSSSPALAAAKTCAPLVQELNNIELGLEDRSLTGWGKTTRRPRRQRCPAGVDSRQVVGLIH</sequence>
<dbReference type="InterPro" id="IPR008581">
    <property type="entry name" value="DUF863_pln"/>
</dbReference>
<feature type="region of interest" description="Disordered" evidence="1">
    <location>
        <begin position="378"/>
        <end position="402"/>
    </location>
</feature>
<dbReference type="EMBL" id="JBBPBM010000009">
    <property type="protein sequence ID" value="KAK8567327.1"/>
    <property type="molecule type" value="Genomic_DNA"/>
</dbReference>
<feature type="compositionally biased region" description="Polar residues" evidence="1">
    <location>
        <begin position="199"/>
        <end position="209"/>
    </location>
</feature>
<dbReference type="Pfam" id="PF05904">
    <property type="entry name" value="DUF863"/>
    <property type="match status" value="1"/>
</dbReference>
<name>A0ABR2EX26_9ROSI</name>